<dbReference type="InterPro" id="IPR051121">
    <property type="entry name" value="FAH"/>
</dbReference>
<feature type="domain" description="Fumarylacetoacetase-like C-terminal" evidence="3">
    <location>
        <begin position="87"/>
        <end position="291"/>
    </location>
</feature>
<dbReference type="AlphaFoldDB" id="A0A1F6V160"/>
<dbReference type="InterPro" id="IPR011234">
    <property type="entry name" value="Fumarylacetoacetase-like_C"/>
</dbReference>
<evidence type="ECO:0000313" key="4">
    <source>
        <dbReference type="EMBL" id="OGI63407.1"/>
    </source>
</evidence>
<dbReference type="GO" id="GO:0016853">
    <property type="term" value="F:isomerase activity"/>
    <property type="evidence" value="ECO:0007669"/>
    <property type="project" value="UniProtKB-KW"/>
</dbReference>
<dbReference type="EMBL" id="MFSP01000155">
    <property type="protein sequence ID" value="OGI63407.1"/>
    <property type="molecule type" value="Genomic_DNA"/>
</dbReference>
<gene>
    <name evidence="4" type="ORF">A2W18_08730</name>
</gene>
<proteinExistence type="inferred from homology"/>
<protein>
    <submittedName>
        <fullName evidence="4">5-carboxymethyl-2-hydroxymuconate isomerase</fullName>
    </submittedName>
</protein>
<name>A0A1F6V160_9PROT</name>
<dbReference type="FunFam" id="3.90.850.10:FF:000002">
    <property type="entry name" value="2-hydroxyhepta-2,4-diene-1,7-dioate isomerase"/>
    <property type="match status" value="1"/>
</dbReference>
<dbReference type="GO" id="GO:0046872">
    <property type="term" value="F:metal ion binding"/>
    <property type="evidence" value="ECO:0007669"/>
    <property type="project" value="UniProtKB-KW"/>
</dbReference>
<dbReference type="PANTHER" id="PTHR42796">
    <property type="entry name" value="FUMARYLACETOACETATE HYDROLASE DOMAIN-CONTAINING PROTEIN 2A-RELATED"/>
    <property type="match status" value="1"/>
</dbReference>
<evidence type="ECO:0000256" key="2">
    <source>
        <dbReference type="ARBA" id="ARBA00022723"/>
    </source>
</evidence>
<sequence>MTLAALRDGNELSLGVKTARGILNARKAATALGIKAPVTIDEVLAGSGNTAGLSALVQKALAAGDRAELFVDEKSAAFGPCVPHPGKIVCVGLNYRKHAVETGNPIPPAPILFSKFNNTLAAHRGTINVSRGPTEKLDYEVELVIVIGKPARNVAESDALSYVFGYCVGNDLSARDLQMKTSQWLLGKTYDGYAPIGPYLVTADLIPDPNRLKIECRVNGEVRQSSNTSDMIFSCAHLVSYISRYIPLSPGDIIFTGTPEGVIMGHPKDKQVWLKAGDRIDTTIEKLGTLEFMLD</sequence>
<comment type="similarity">
    <text evidence="1">Belongs to the FAH family.</text>
</comment>
<dbReference type="SUPFAM" id="SSF56529">
    <property type="entry name" value="FAH"/>
    <property type="match status" value="1"/>
</dbReference>
<evidence type="ECO:0000256" key="1">
    <source>
        <dbReference type="ARBA" id="ARBA00010211"/>
    </source>
</evidence>
<keyword evidence="2" id="KW-0479">Metal-binding</keyword>
<evidence type="ECO:0000259" key="3">
    <source>
        <dbReference type="Pfam" id="PF01557"/>
    </source>
</evidence>
<dbReference type="Proteomes" id="UP000179076">
    <property type="component" value="Unassembled WGS sequence"/>
</dbReference>
<dbReference type="GO" id="GO:0019752">
    <property type="term" value="P:carboxylic acid metabolic process"/>
    <property type="evidence" value="ECO:0007669"/>
    <property type="project" value="UniProtKB-ARBA"/>
</dbReference>
<dbReference type="PANTHER" id="PTHR42796:SF4">
    <property type="entry name" value="FUMARYLACETOACETATE HYDROLASE DOMAIN-CONTAINING PROTEIN 2A"/>
    <property type="match status" value="1"/>
</dbReference>
<reference evidence="4 5" key="1">
    <citation type="journal article" date="2016" name="Nat. Commun.">
        <title>Thousands of microbial genomes shed light on interconnected biogeochemical processes in an aquifer system.</title>
        <authorList>
            <person name="Anantharaman K."/>
            <person name="Brown C.T."/>
            <person name="Hug L.A."/>
            <person name="Sharon I."/>
            <person name="Castelle C.J."/>
            <person name="Probst A.J."/>
            <person name="Thomas B.C."/>
            <person name="Singh A."/>
            <person name="Wilkins M.J."/>
            <person name="Karaoz U."/>
            <person name="Brodie E.L."/>
            <person name="Williams K.H."/>
            <person name="Hubbard S.S."/>
            <person name="Banfield J.F."/>
        </authorList>
    </citation>
    <scope>NUCLEOTIDE SEQUENCE [LARGE SCALE GENOMIC DNA]</scope>
</reference>
<evidence type="ECO:0000313" key="5">
    <source>
        <dbReference type="Proteomes" id="UP000179076"/>
    </source>
</evidence>
<accession>A0A1F6V160</accession>
<comment type="caution">
    <text evidence="4">The sequence shown here is derived from an EMBL/GenBank/DDBJ whole genome shotgun (WGS) entry which is preliminary data.</text>
</comment>
<keyword evidence="4" id="KW-0413">Isomerase</keyword>
<dbReference type="Gene3D" id="3.90.850.10">
    <property type="entry name" value="Fumarylacetoacetase-like, C-terminal domain"/>
    <property type="match status" value="1"/>
</dbReference>
<dbReference type="InterPro" id="IPR036663">
    <property type="entry name" value="Fumarylacetoacetase_C_sf"/>
</dbReference>
<dbReference type="Pfam" id="PF01557">
    <property type="entry name" value="FAA_hydrolase"/>
    <property type="match status" value="1"/>
</dbReference>
<organism evidence="4 5">
    <name type="scientific">Candidatus Muproteobacteria bacterium RBG_16_60_9</name>
    <dbReference type="NCBI Taxonomy" id="1817755"/>
    <lineage>
        <taxon>Bacteria</taxon>
        <taxon>Pseudomonadati</taxon>
        <taxon>Pseudomonadota</taxon>
        <taxon>Candidatus Muproteobacteria</taxon>
    </lineage>
</organism>